<feature type="transmembrane region" description="Helical" evidence="2">
    <location>
        <begin position="144"/>
        <end position="164"/>
    </location>
</feature>
<feature type="transmembrane region" description="Helical" evidence="2">
    <location>
        <begin position="405"/>
        <end position="423"/>
    </location>
</feature>
<comment type="caution">
    <text evidence="3">The sequence shown here is derived from an EMBL/GenBank/DDBJ whole genome shotgun (WGS) entry which is preliminary data.</text>
</comment>
<feature type="transmembrane region" description="Helical" evidence="2">
    <location>
        <begin position="382"/>
        <end position="399"/>
    </location>
</feature>
<feature type="compositionally biased region" description="Low complexity" evidence="1">
    <location>
        <begin position="321"/>
        <end position="334"/>
    </location>
</feature>
<evidence type="ECO:0000313" key="3">
    <source>
        <dbReference type="EMBL" id="MCS3709815.1"/>
    </source>
</evidence>
<evidence type="ECO:0000256" key="2">
    <source>
        <dbReference type="SAM" id="Phobius"/>
    </source>
</evidence>
<feature type="transmembrane region" description="Helical" evidence="2">
    <location>
        <begin position="49"/>
        <end position="68"/>
    </location>
</feature>
<dbReference type="EMBL" id="JANUAE010000004">
    <property type="protein sequence ID" value="MCS3709815.1"/>
    <property type="molecule type" value="Genomic_DNA"/>
</dbReference>
<feature type="transmembrane region" description="Helical" evidence="2">
    <location>
        <begin position="111"/>
        <end position="132"/>
    </location>
</feature>
<evidence type="ECO:0000313" key="4">
    <source>
        <dbReference type="Proteomes" id="UP001155057"/>
    </source>
</evidence>
<dbReference type="AlphaFoldDB" id="A0A9X2Q492"/>
<feature type="region of interest" description="Disordered" evidence="1">
    <location>
        <begin position="78"/>
        <end position="102"/>
    </location>
</feature>
<proteinExistence type="predicted"/>
<dbReference type="Proteomes" id="UP001155057">
    <property type="component" value="Unassembled WGS sequence"/>
</dbReference>
<keyword evidence="2" id="KW-1133">Transmembrane helix</keyword>
<keyword evidence="2" id="KW-0812">Transmembrane</keyword>
<protein>
    <recommendedName>
        <fullName evidence="5">DUF3592 domain-containing protein</fullName>
    </recommendedName>
</protein>
<feature type="region of interest" description="Disordered" evidence="1">
    <location>
        <begin position="308"/>
        <end position="343"/>
    </location>
</feature>
<sequence>MPMRRNDSLFSSDIVRRLFASVFFLAGAYGLYYGLSLYLQGSSPTTPEVLVPGVVGIVLIISTTRLFFNSSRASITDEEAAQPESGQSENEPWTARPSWRSNEIPETRSSGFLLIFAVIWNVAAWPAAALALYDSIWQPADPQWATLLVLLGPLVGIVVGWLAFKQVLHRWKYGPSTLVMDTMPARLGGPLRGRVQTGVPSDRVPDAGFHVRLSCYHRRVQTHRDADGSTDRDVDRDLKWRDEKRMRADPSPAGSGVAVPILFDIPPALPPSPPHKTDDRILWEVEVSAQMPGLDYDVSFEIPVFESEEDPTAPVTGPDTASSEAAPNAPSASSQPGLSSTSHKRYELAGPFTEPVTPGIQMESRPEKGLTVSFAPARAKGIASLLTVLGPGMVLGGAFAAATSYLLALLLVAVGALVTYGAWQRWTYASTITVGPEEIELVRGPFGRGPVQRFPRAALEDVALQAQGQAGDTTYYALSLVLDRSAVGPEGHGRLRTWLKQFQKSTAVGTADPAAPSQKSTRSVRIAGDLTNNQEADWIATRLLVAAGREVSSQ</sequence>
<gene>
    <name evidence="3" type="ORF">GGP61_001419</name>
</gene>
<evidence type="ECO:0000256" key="1">
    <source>
        <dbReference type="SAM" id="MobiDB-lite"/>
    </source>
</evidence>
<accession>A0A9X2Q492</accession>
<reference evidence="3" key="1">
    <citation type="submission" date="2022-08" db="EMBL/GenBank/DDBJ databases">
        <title>Genomic Encyclopedia of Type Strains, Phase V (KMG-V): Genome sequencing to study the core and pangenomes of soil and plant-associated prokaryotes.</title>
        <authorList>
            <person name="Whitman W."/>
        </authorList>
    </citation>
    <scope>NUCLEOTIDE SEQUENCE</scope>
    <source>
        <strain evidence="3">SP3049</strain>
    </source>
</reference>
<keyword evidence="2" id="KW-0472">Membrane</keyword>
<evidence type="ECO:0008006" key="5">
    <source>
        <dbReference type="Google" id="ProtNLM"/>
    </source>
</evidence>
<name>A0A9X2Q492_9BACT</name>
<organism evidence="3 4">
    <name type="scientific">Salinibacter ruber</name>
    <dbReference type="NCBI Taxonomy" id="146919"/>
    <lineage>
        <taxon>Bacteria</taxon>
        <taxon>Pseudomonadati</taxon>
        <taxon>Rhodothermota</taxon>
        <taxon>Rhodothermia</taxon>
        <taxon>Rhodothermales</taxon>
        <taxon>Salinibacteraceae</taxon>
        <taxon>Salinibacter</taxon>
    </lineage>
</organism>